<dbReference type="EMBL" id="JBEUOH010000013">
    <property type="protein sequence ID" value="KAL0880215.1"/>
    <property type="molecule type" value="Genomic_DNA"/>
</dbReference>
<evidence type="ECO:0000313" key="6">
    <source>
        <dbReference type="Proteomes" id="UP001549920"/>
    </source>
</evidence>
<evidence type="ECO:0000256" key="3">
    <source>
        <dbReference type="ARBA" id="ARBA00023186"/>
    </source>
</evidence>
<dbReference type="PANTHER" id="PTHR15069:SF1">
    <property type="entry name" value="PROTEASOME ASSEMBLY CHAPERONE 1"/>
    <property type="match status" value="1"/>
</dbReference>
<dbReference type="Proteomes" id="UP001549920">
    <property type="component" value="Unassembled WGS sequence"/>
</dbReference>
<dbReference type="EMBL" id="JBEDNZ010000013">
    <property type="protein sequence ID" value="KAL0830624.1"/>
    <property type="molecule type" value="Genomic_DNA"/>
</dbReference>
<comment type="caution">
    <text evidence="4">The sequence shown here is derived from an EMBL/GenBank/DDBJ whole genome shotgun (WGS) entry which is preliminary data.</text>
</comment>
<keyword evidence="3" id="KW-0143">Chaperone</keyword>
<reference evidence="6 7" key="1">
    <citation type="submission" date="2024-06" db="EMBL/GenBank/DDBJ databases">
        <title>A chromosome-level genome assembly of beet webworm, Loxostege sticticalis.</title>
        <authorList>
            <person name="Zhang Y."/>
        </authorList>
    </citation>
    <scope>NUCLEOTIDE SEQUENCE [LARGE SCALE GENOMIC DNA]</scope>
    <source>
        <strain evidence="5">AQ026</strain>
        <strain evidence="4">AQ028</strain>
        <tissue evidence="4">Male pupae</tissue>
        <tissue evidence="5">Whole body</tissue>
    </source>
</reference>
<accession>A0ABD0SY77</accession>
<gene>
    <name evidence="5" type="ORF">ABMA27_002678</name>
    <name evidence="4" type="ORF">ABMA28_002766</name>
</gene>
<evidence type="ECO:0000256" key="2">
    <source>
        <dbReference type="ARBA" id="ARBA00019180"/>
    </source>
</evidence>
<dbReference type="PANTHER" id="PTHR15069">
    <property type="entry name" value="PROTEASOME ASSEMBLY CHAPERONE 1"/>
    <property type="match status" value="1"/>
</dbReference>
<keyword evidence="6" id="KW-1185">Reference proteome</keyword>
<sequence length="228" mass="25841">MNNYGEIAEPTSRSAWEDWDDVPVQNGTSKLQWHQKKPDPEIIESFLIFEGQYLYDCIFRGGKDNLELINCVPEVHLHMYRIISYNKYIVVIRDYNLLQTNDLLEFLKPLLIQAHDVMVVQTKPLADYMSLEPLGNQNSVIRTVVTTKPGAAADTPYPRLEQPNMITGVAAGAISLREHLGESAIALICYVNAPENYQVDEMDALLRQLNIDPVPPRPSNALNSNLYI</sequence>
<proteinExistence type="inferred from homology"/>
<evidence type="ECO:0000313" key="7">
    <source>
        <dbReference type="Proteomes" id="UP001549921"/>
    </source>
</evidence>
<protein>
    <recommendedName>
        <fullName evidence="2">Proteasome assembly chaperone 1</fullName>
    </recommendedName>
</protein>
<dbReference type="AlphaFoldDB" id="A0ABD0SY77"/>
<evidence type="ECO:0000313" key="5">
    <source>
        <dbReference type="EMBL" id="KAL0880215.1"/>
    </source>
</evidence>
<name>A0ABD0SY77_LOXSC</name>
<organism evidence="4 7">
    <name type="scientific">Loxostege sticticalis</name>
    <name type="common">Beet webworm moth</name>
    <dbReference type="NCBI Taxonomy" id="481309"/>
    <lineage>
        <taxon>Eukaryota</taxon>
        <taxon>Metazoa</taxon>
        <taxon>Ecdysozoa</taxon>
        <taxon>Arthropoda</taxon>
        <taxon>Hexapoda</taxon>
        <taxon>Insecta</taxon>
        <taxon>Pterygota</taxon>
        <taxon>Neoptera</taxon>
        <taxon>Endopterygota</taxon>
        <taxon>Lepidoptera</taxon>
        <taxon>Glossata</taxon>
        <taxon>Ditrysia</taxon>
        <taxon>Pyraloidea</taxon>
        <taxon>Crambidae</taxon>
        <taxon>Pyraustinae</taxon>
        <taxon>Loxostege</taxon>
    </lineage>
</organism>
<dbReference type="Proteomes" id="UP001549921">
    <property type="component" value="Unassembled WGS sequence"/>
</dbReference>
<evidence type="ECO:0000313" key="4">
    <source>
        <dbReference type="EMBL" id="KAL0830624.1"/>
    </source>
</evidence>
<dbReference type="InterPro" id="IPR016565">
    <property type="entry name" value="Proteasome_assmbl_chp_1"/>
</dbReference>
<comment type="similarity">
    <text evidence="1">Belongs to the PSMG1 family.</text>
</comment>
<evidence type="ECO:0000256" key="1">
    <source>
        <dbReference type="ARBA" id="ARBA00005261"/>
    </source>
</evidence>